<dbReference type="PATRIC" id="fig|1262666.3.peg.1126"/>
<protein>
    <recommendedName>
        <fullName evidence="4">EF-hand domain-containing protein</fullName>
    </recommendedName>
</protein>
<dbReference type="AlphaFoldDB" id="M5PVP9"/>
<dbReference type="Proteomes" id="UP000011922">
    <property type="component" value="Unassembled WGS sequence"/>
</dbReference>
<evidence type="ECO:0000256" key="1">
    <source>
        <dbReference type="SAM" id="SignalP"/>
    </source>
</evidence>
<reference evidence="2 3" key="1">
    <citation type="journal article" date="2013" name="Genome Announc.">
        <title>Draft Genome Sequence for Desulfovibrio africanus Strain PCS.</title>
        <authorList>
            <person name="Brown S.D."/>
            <person name="Utturkar S.M."/>
            <person name="Arkin A.P."/>
            <person name="Deutschbauer A.M."/>
            <person name="Elias D.A."/>
            <person name="Hazen T.C."/>
            <person name="Chakraborty R."/>
        </authorList>
    </citation>
    <scope>NUCLEOTIDE SEQUENCE [LARGE SCALE GENOMIC DNA]</scope>
    <source>
        <strain evidence="2 3">PCS</strain>
    </source>
</reference>
<dbReference type="RefSeq" id="WP_005984869.1">
    <property type="nucleotide sequence ID" value="NZ_AOSV01000010.1"/>
</dbReference>
<feature type="chain" id="PRO_5004069617" description="EF-hand domain-containing protein" evidence="1">
    <location>
        <begin position="25"/>
        <end position="95"/>
    </location>
</feature>
<gene>
    <name evidence="2" type="ORF">PCS_01107</name>
</gene>
<sequence>MLRTMSIILTASLLLPIWAAQASAQELPESEVEAWRGPMSEFSAYDIDLSGGLSREEFTRAADPRLDDRSFDDFDLDLDEEVEPEELEEMLVENG</sequence>
<organism evidence="2 3">
    <name type="scientific">Desulfocurvibacter africanus PCS</name>
    <dbReference type="NCBI Taxonomy" id="1262666"/>
    <lineage>
        <taxon>Bacteria</taxon>
        <taxon>Pseudomonadati</taxon>
        <taxon>Thermodesulfobacteriota</taxon>
        <taxon>Desulfovibrionia</taxon>
        <taxon>Desulfovibrionales</taxon>
        <taxon>Desulfovibrionaceae</taxon>
        <taxon>Desulfocurvibacter</taxon>
    </lineage>
</organism>
<dbReference type="SUPFAM" id="SSF47473">
    <property type="entry name" value="EF-hand"/>
    <property type="match status" value="1"/>
</dbReference>
<comment type="caution">
    <text evidence="2">The sequence shown here is derived from an EMBL/GenBank/DDBJ whole genome shotgun (WGS) entry which is preliminary data.</text>
</comment>
<dbReference type="InterPro" id="IPR011992">
    <property type="entry name" value="EF-hand-dom_pair"/>
</dbReference>
<proteinExistence type="predicted"/>
<evidence type="ECO:0000313" key="3">
    <source>
        <dbReference type="Proteomes" id="UP000011922"/>
    </source>
</evidence>
<dbReference type="EMBL" id="AOSV01000010">
    <property type="protein sequence ID" value="EMG38060.1"/>
    <property type="molecule type" value="Genomic_DNA"/>
</dbReference>
<evidence type="ECO:0000313" key="2">
    <source>
        <dbReference type="EMBL" id="EMG38060.1"/>
    </source>
</evidence>
<keyword evidence="1" id="KW-0732">Signal</keyword>
<feature type="signal peptide" evidence="1">
    <location>
        <begin position="1"/>
        <end position="24"/>
    </location>
</feature>
<dbReference type="Gene3D" id="1.10.238.10">
    <property type="entry name" value="EF-hand"/>
    <property type="match status" value="1"/>
</dbReference>
<accession>M5PVP9</accession>
<name>M5PVP9_DESAF</name>
<evidence type="ECO:0008006" key="4">
    <source>
        <dbReference type="Google" id="ProtNLM"/>
    </source>
</evidence>